<dbReference type="InterPro" id="IPR029044">
    <property type="entry name" value="Nucleotide-diphossugar_trans"/>
</dbReference>
<accession>A0A7S6VG36</accession>
<dbReference type="PANTHER" id="PTHR22916:SF3">
    <property type="entry name" value="UDP-GLCNAC:BETAGAL BETA-1,3-N-ACETYLGLUCOSAMINYLTRANSFERASE-LIKE PROTEIN 1"/>
    <property type="match status" value="1"/>
</dbReference>
<reference evidence="2" key="1">
    <citation type="journal article" date="2020" name="FEMS Microbiol. Lett.">
        <title>Screening for texturing Leuconostoc and genomics behind polysaccharide production.</title>
        <authorList>
            <person name="Poulsen V.K."/>
            <person name="Koza A."/>
            <person name="Al-Nakeeb K."/>
            <person name="Oeregaard G."/>
        </authorList>
    </citation>
    <scope>NUCLEOTIDE SEQUENCE</scope>
    <source>
        <strain evidence="2">Ln7</strain>
    </source>
</reference>
<dbReference type="InterPro" id="IPR001173">
    <property type="entry name" value="Glyco_trans_2-like"/>
</dbReference>
<protein>
    <submittedName>
        <fullName evidence="2">GT</fullName>
    </submittedName>
</protein>
<evidence type="ECO:0000313" key="2">
    <source>
        <dbReference type="EMBL" id="QOW38005.1"/>
    </source>
</evidence>
<proteinExistence type="predicted"/>
<dbReference type="Gene3D" id="3.90.550.10">
    <property type="entry name" value="Spore Coat Polysaccharide Biosynthesis Protein SpsA, Chain A"/>
    <property type="match status" value="1"/>
</dbReference>
<evidence type="ECO:0000259" key="1">
    <source>
        <dbReference type="Pfam" id="PF00535"/>
    </source>
</evidence>
<dbReference type="Pfam" id="PF00535">
    <property type="entry name" value="Glycos_transf_2"/>
    <property type="match status" value="1"/>
</dbReference>
<sequence length="426" mass="49268">MYFQMKASVDAIAYHIFYFRHSFIQVGYRCALIKSSKVWERLRMNQDEFKVSVVIAHYNAGNYIRKALDSLVRQTMNQDDFEVIIVDDKSTKPLNIIQEYESQLKYLRIVVEEQNHGYPSIPRNHGIAKARGTFIMLMDQDDNLADDTLLTFVEFAGDDSDVIIGKYAEGKMYNGTQVPFKNGTNIKDASIITDHILSTLAPHKMYRRAMLNQYNVRFPDSSYIPVEEDQVFNMKAYSVSRKISILADKDYYYWNQREDFGNLGKSSSYTYNEPWKYLNILSEVFNIIEASPNWSLAQQSKLKAMYIGRLFNSSYTTVIEIIKLQKNEQERETLIAGLRKIINERMDSQSISEVRQESRWMVLGIKYGMNDEELSNLETELFSGEKSLAQNIQCINGETVKNLSIHGQICAIPVDFLKKEKTLGSN</sequence>
<dbReference type="GO" id="GO:0016758">
    <property type="term" value="F:hexosyltransferase activity"/>
    <property type="evidence" value="ECO:0007669"/>
    <property type="project" value="UniProtKB-ARBA"/>
</dbReference>
<organism evidence="2">
    <name type="scientific">Leuconostoc mesenteroides</name>
    <dbReference type="NCBI Taxonomy" id="1245"/>
    <lineage>
        <taxon>Bacteria</taxon>
        <taxon>Bacillati</taxon>
        <taxon>Bacillota</taxon>
        <taxon>Bacilli</taxon>
        <taxon>Lactobacillales</taxon>
        <taxon>Lactobacillaceae</taxon>
        <taxon>Leuconostoc</taxon>
    </lineage>
</organism>
<dbReference type="AlphaFoldDB" id="A0A7S6VG36"/>
<dbReference type="EMBL" id="MT799693">
    <property type="protein sequence ID" value="QOW38005.1"/>
    <property type="molecule type" value="Genomic_DNA"/>
</dbReference>
<dbReference type="PANTHER" id="PTHR22916">
    <property type="entry name" value="GLYCOSYLTRANSFERASE"/>
    <property type="match status" value="1"/>
</dbReference>
<name>A0A7S6VG36_LEUME</name>
<feature type="domain" description="Glycosyltransferase 2-like" evidence="1">
    <location>
        <begin position="52"/>
        <end position="212"/>
    </location>
</feature>
<dbReference type="SUPFAM" id="SSF53448">
    <property type="entry name" value="Nucleotide-diphospho-sugar transferases"/>
    <property type="match status" value="1"/>
</dbReference>
<dbReference type="CDD" id="cd00761">
    <property type="entry name" value="Glyco_tranf_GTA_type"/>
    <property type="match status" value="1"/>
</dbReference>